<evidence type="ECO:0000259" key="6">
    <source>
        <dbReference type="Pfam" id="PF13525"/>
    </source>
</evidence>
<organism evidence="7 8">
    <name type="scientific">Pendulispora rubella</name>
    <dbReference type="NCBI Taxonomy" id="2741070"/>
    <lineage>
        <taxon>Bacteria</taxon>
        <taxon>Pseudomonadati</taxon>
        <taxon>Myxococcota</taxon>
        <taxon>Myxococcia</taxon>
        <taxon>Myxococcales</taxon>
        <taxon>Sorangiineae</taxon>
        <taxon>Pendulisporaceae</taxon>
        <taxon>Pendulispora</taxon>
    </lineage>
</organism>
<feature type="chain" id="PRO_5046135216" evidence="5">
    <location>
        <begin position="24"/>
        <end position="292"/>
    </location>
</feature>
<evidence type="ECO:0000256" key="3">
    <source>
        <dbReference type="ARBA" id="ARBA00023237"/>
    </source>
</evidence>
<feature type="repeat" description="TPR" evidence="4">
    <location>
        <begin position="241"/>
        <end position="274"/>
    </location>
</feature>
<evidence type="ECO:0000256" key="2">
    <source>
        <dbReference type="ARBA" id="ARBA00023136"/>
    </source>
</evidence>
<sequence length="292" mass="33142">MSRLRSPSLALALILTASTLGLAGCPMPESKTGLSYAANAERDYNLALDEFKAHNWLQAQALFREVKRKYAYSRYAPLAELRIADADFEQDKLGEAIRGYKQFVHDHRSLTAEVGYARSRIAEAQYNQISDSILLPASEERDQVATLESYRELKSFLQDYPESKESPRICDLLEKVTIKLVGHELSVGRFYLAKNNFEATVGRVQYAIRNFGSELTCRGTRPDPLQKGEPSELRTEFGLIPEALLLLGETYLKMRKWNEAREAFNTLKKRYPESALVAQADNFLEFMKARGV</sequence>
<dbReference type="InterPro" id="IPR017689">
    <property type="entry name" value="BamD"/>
</dbReference>
<reference evidence="7" key="1">
    <citation type="submission" date="2021-12" db="EMBL/GenBank/DDBJ databases">
        <title>Discovery of the Pendulisporaceae a myxobacterial family with distinct sporulation behavior and unique specialized metabolism.</title>
        <authorList>
            <person name="Garcia R."/>
            <person name="Popoff A."/>
            <person name="Bader C.D."/>
            <person name="Loehr J."/>
            <person name="Walesch S."/>
            <person name="Walt C."/>
            <person name="Boldt J."/>
            <person name="Bunk B."/>
            <person name="Haeckl F.J.F.P.J."/>
            <person name="Gunesch A.P."/>
            <person name="Birkelbach J."/>
            <person name="Nuebel U."/>
            <person name="Pietschmann T."/>
            <person name="Bach T."/>
            <person name="Mueller R."/>
        </authorList>
    </citation>
    <scope>NUCLEOTIDE SEQUENCE</scope>
    <source>
        <strain evidence="7">MSr11367</strain>
    </source>
</reference>
<gene>
    <name evidence="7" type="primary">bamD</name>
    <name evidence="7" type="ORF">LVJ94_19945</name>
</gene>
<evidence type="ECO:0000256" key="1">
    <source>
        <dbReference type="ARBA" id="ARBA00022729"/>
    </source>
</evidence>
<keyword evidence="2" id="KW-0472">Membrane</keyword>
<proteinExistence type="predicted"/>
<keyword evidence="4" id="KW-0802">TPR repeat</keyword>
<dbReference type="Pfam" id="PF13525">
    <property type="entry name" value="YfiO"/>
    <property type="match status" value="1"/>
</dbReference>
<name>A0ABZ2LGH6_9BACT</name>
<keyword evidence="1 5" id="KW-0732">Signal</keyword>
<evidence type="ECO:0000256" key="4">
    <source>
        <dbReference type="PROSITE-ProRule" id="PRU00339"/>
    </source>
</evidence>
<dbReference type="Gene3D" id="1.25.40.10">
    <property type="entry name" value="Tetratricopeptide repeat domain"/>
    <property type="match status" value="1"/>
</dbReference>
<feature type="signal peptide" evidence="5">
    <location>
        <begin position="1"/>
        <end position="23"/>
    </location>
</feature>
<evidence type="ECO:0000313" key="8">
    <source>
        <dbReference type="Proteomes" id="UP001374803"/>
    </source>
</evidence>
<evidence type="ECO:0000256" key="5">
    <source>
        <dbReference type="SAM" id="SignalP"/>
    </source>
</evidence>
<dbReference type="NCBIfam" id="TIGR03302">
    <property type="entry name" value="OM_YfiO"/>
    <property type="match status" value="1"/>
</dbReference>
<protein>
    <submittedName>
        <fullName evidence="7">Outer membrane protein assembly factor BamD</fullName>
    </submittedName>
</protein>
<dbReference type="PROSITE" id="PS50005">
    <property type="entry name" value="TPR"/>
    <property type="match status" value="1"/>
</dbReference>
<evidence type="ECO:0000313" key="7">
    <source>
        <dbReference type="EMBL" id="WXB09490.1"/>
    </source>
</evidence>
<keyword evidence="3" id="KW-0998">Cell outer membrane</keyword>
<dbReference type="InterPro" id="IPR019734">
    <property type="entry name" value="TPR_rpt"/>
</dbReference>
<keyword evidence="8" id="KW-1185">Reference proteome</keyword>
<dbReference type="EMBL" id="CP089983">
    <property type="protein sequence ID" value="WXB09490.1"/>
    <property type="molecule type" value="Genomic_DNA"/>
</dbReference>
<dbReference type="SUPFAM" id="SSF48452">
    <property type="entry name" value="TPR-like"/>
    <property type="match status" value="1"/>
</dbReference>
<dbReference type="Proteomes" id="UP001374803">
    <property type="component" value="Chromosome"/>
</dbReference>
<dbReference type="RefSeq" id="WP_394839164.1">
    <property type="nucleotide sequence ID" value="NZ_CP089929.1"/>
</dbReference>
<dbReference type="InterPro" id="IPR011990">
    <property type="entry name" value="TPR-like_helical_dom_sf"/>
</dbReference>
<accession>A0ABZ2LGH6</accession>
<feature type="domain" description="Outer membrane lipoprotein BamD-like" evidence="6">
    <location>
        <begin position="42"/>
        <end position="212"/>
    </location>
</feature>
<dbReference type="PROSITE" id="PS51257">
    <property type="entry name" value="PROKAR_LIPOPROTEIN"/>
    <property type="match status" value="1"/>
</dbReference>
<dbReference type="Pfam" id="PF13174">
    <property type="entry name" value="TPR_6"/>
    <property type="match status" value="1"/>
</dbReference>
<dbReference type="InterPro" id="IPR039565">
    <property type="entry name" value="BamD-like"/>
</dbReference>